<organism evidence="9 10">
    <name type="scientific">Bemisia tabaci</name>
    <name type="common">Sweetpotato whitefly</name>
    <name type="synonym">Aleurodes tabaci</name>
    <dbReference type="NCBI Taxonomy" id="7038"/>
    <lineage>
        <taxon>Eukaryota</taxon>
        <taxon>Metazoa</taxon>
        <taxon>Ecdysozoa</taxon>
        <taxon>Arthropoda</taxon>
        <taxon>Hexapoda</taxon>
        <taxon>Insecta</taxon>
        <taxon>Pterygota</taxon>
        <taxon>Neoptera</taxon>
        <taxon>Paraneoptera</taxon>
        <taxon>Hemiptera</taxon>
        <taxon>Sternorrhyncha</taxon>
        <taxon>Aleyrodoidea</taxon>
        <taxon>Aleyrodidae</taxon>
        <taxon>Aleyrodinae</taxon>
        <taxon>Bemisia</taxon>
    </lineage>
</organism>
<evidence type="ECO:0000256" key="5">
    <source>
        <dbReference type="ARBA" id="ARBA00023136"/>
    </source>
</evidence>
<name>A0A9P0CE38_BEMTA</name>
<dbReference type="GO" id="GO:0030424">
    <property type="term" value="C:axon"/>
    <property type="evidence" value="ECO:0007669"/>
    <property type="project" value="TreeGrafter"/>
</dbReference>
<evidence type="ECO:0000256" key="1">
    <source>
        <dbReference type="ARBA" id="ARBA00004651"/>
    </source>
</evidence>
<evidence type="ECO:0000313" key="10">
    <source>
        <dbReference type="Proteomes" id="UP001152759"/>
    </source>
</evidence>
<evidence type="ECO:0000256" key="2">
    <source>
        <dbReference type="ARBA" id="ARBA00022475"/>
    </source>
</evidence>
<dbReference type="PANTHER" id="PTHR21143">
    <property type="entry name" value="INVERTEBRATE GUSTATORY RECEPTOR"/>
    <property type="match status" value="1"/>
</dbReference>
<dbReference type="Pfam" id="PF08395">
    <property type="entry name" value="7tm_7"/>
    <property type="match status" value="1"/>
</dbReference>
<dbReference type="PANTHER" id="PTHR21143:SF133">
    <property type="entry name" value="GUSTATORY AND PHEROMONE RECEPTOR 32A-RELATED"/>
    <property type="match status" value="1"/>
</dbReference>
<keyword evidence="7 8" id="KW-0807">Transducer</keyword>
<sequence length="460" mass="53641">MPFKFVRKRKLKKIDVKVTDASSSPRSSQYKNSVCDYMYSYCWLILTLAHGLSAPFYVLHTNLPQKYTDGLFKYKLDPILQNKTIKGNFDNETKQSISMKIINPLLVTLMSLGSRFISLYTINSNLTRFLLKLYRVDVSLCFMTDFRYYINHTKHLNTAVGLVFYFIIFGLPVNFQYMLNVAEINNELGITWCLILVLYNLASFCSDLQFIFFAYALRVRFEFISLNLEIFIPPNRIEMRNNHLFLAQPNKKPAKAGAYLRHPFLSKDIRKVDNLKKFLPDSPSDCFLDQYRLCDTIEIYRECHRQLCELLEFLNSMYQFHLLITLAACFLKVLFNIYFTMFGYVIGTASSHSSKEEAEYLRTILWSTYYVMRFLTLIISAYLTVDRATKTRIVVSTINNRFLDPDTKEELKLFANQISSRNIEFTACGFFTLNTHLITSAIAAGTTYLVILVQFHSDKE</sequence>
<dbReference type="AlphaFoldDB" id="A0A9P0CE38"/>
<dbReference type="GO" id="GO:0005886">
    <property type="term" value="C:plasma membrane"/>
    <property type="evidence" value="ECO:0007669"/>
    <property type="project" value="UniProtKB-SubCell"/>
</dbReference>
<keyword evidence="10" id="KW-1185">Reference proteome</keyword>
<comment type="function">
    <text evidence="8">Gustatory receptor which mediates acceptance or avoidance behavior, depending on its substrates.</text>
</comment>
<dbReference type="GO" id="GO:0007165">
    <property type="term" value="P:signal transduction"/>
    <property type="evidence" value="ECO:0007669"/>
    <property type="project" value="UniProtKB-KW"/>
</dbReference>
<protein>
    <recommendedName>
        <fullName evidence="8">Gustatory receptor</fullName>
    </recommendedName>
</protein>
<dbReference type="Proteomes" id="UP001152759">
    <property type="component" value="Chromosome 5"/>
</dbReference>
<dbReference type="GO" id="GO:0030425">
    <property type="term" value="C:dendrite"/>
    <property type="evidence" value="ECO:0007669"/>
    <property type="project" value="TreeGrafter"/>
</dbReference>
<gene>
    <name evidence="9" type="ORF">BEMITA_LOCUS9449</name>
</gene>
<evidence type="ECO:0000256" key="6">
    <source>
        <dbReference type="ARBA" id="ARBA00023170"/>
    </source>
</evidence>
<evidence type="ECO:0000256" key="4">
    <source>
        <dbReference type="ARBA" id="ARBA00022989"/>
    </source>
</evidence>
<feature type="transmembrane region" description="Helical" evidence="8">
    <location>
        <begin position="189"/>
        <end position="217"/>
    </location>
</feature>
<dbReference type="GO" id="GO:0008049">
    <property type="term" value="P:male courtship behavior"/>
    <property type="evidence" value="ECO:0007669"/>
    <property type="project" value="TreeGrafter"/>
</dbReference>
<evidence type="ECO:0000256" key="8">
    <source>
        <dbReference type="RuleBase" id="RU363108"/>
    </source>
</evidence>
<evidence type="ECO:0000256" key="7">
    <source>
        <dbReference type="ARBA" id="ARBA00023224"/>
    </source>
</evidence>
<keyword evidence="3 8" id="KW-0812">Transmembrane</keyword>
<dbReference type="InterPro" id="IPR013604">
    <property type="entry name" value="7TM_chemorcpt"/>
</dbReference>
<dbReference type="GO" id="GO:0043025">
    <property type="term" value="C:neuronal cell body"/>
    <property type="evidence" value="ECO:0007669"/>
    <property type="project" value="TreeGrafter"/>
</dbReference>
<accession>A0A9P0CE38</accession>
<keyword evidence="5 8" id="KW-0472">Membrane</keyword>
<comment type="caution">
    <text evidence="8">Lacks conserved residue(s) required for the propagation of feature annotation.</text>
</comment>
<keyword evidence="2 8" id="KW-1003">Cell membrane</keyword>
<keyword evidence="4 8" id="KW-1133">Transmembrane helix</keyword>
<feature type="transmembrane region" description="Helical" evidence="8">
    <location>
        <begin position="38"/>
        <end position="59"/>
    </location>
</feature>
<reference evidence="9" key="1">
    <citation type="submission" date="2021-12" db="EMBL/GenBank/DDBJ databases">
        <authorList>
            <person name="King R."/>
        </authorList>
    </citation>
    <scope>NUCLEOTIDE SEQUENCE</scope>
</reference>
<evidence type="ECO:0000313" key="9">
    <source>
        <dbReference type="EMBL" id="CAH0772891.1"/>
    </source>
</evidence>
<dbReference type="EMBL" id="OU963866">
    <property type="protein sequence ID" value="CAH0772891.1"/>
    <property type="molecule type" value="Genomic_DNA"/>
</dbReference>
<feature type="transmembrane region" description="Helical" evidence="8">
    <location>
        <begin position="101"/>
        <end position="122"/>
    </location>
</feature>
<dbReference type="GO" id="GO:0007635">
    <property type="term" value="P:chemosensory behavior"/>
    <property type="evidence" value="ECO:0007669"/>
    <property type="project" value="TreeGrafter"/>
</dbReference>
<feature type="transmembrane region" description="Helical" evidence="8">
    <location>
        <begin position="320"/>
        <end position="346"/>
    </location>
</feature>
<dbReference type="GO" id="GO:0050909">
    <property type="term" value="P:sensory perception of taste"/>
    <property type="evidence" value="ECO:0007669"/>
    <property type="project" value="InterPro"/>
</dbReference>
<evidence type="ECO:0000256" key="3">
    <source>
        <dbReference type="ARBA" id="ARBA00022692"/>
    </source>
</evidence>
<keyword evidence="6 8" id="KW-0675">Receptor</keyword>
<feature type="transmembrane region" description="Helical" evidence="8">
    <location>
        <begin position="366"/>
        <end position="385"/>
    </location>
</feature>
<comment type="subcellular location">
    <subcellularLocation>
        <location evidence="1 8">Cell membrane</location>
        <topology evidence="1 8">Multi-pass membrane protein</topology>
    </subcellularLocation>
</comment>
<proteinExistence type="inferred from homology"/>
<feature type="transmembrane region" description="Helical" evidence="8">
    <location>
        <begin position="156"/>
        <end position="177"/>
    </location>
</feature>
<comment type="similarity">
    <text evidence="8">Belongs to the insect chemoreceptor superfamily. Gustatory receptor (GR) family.</text>
</comment>